<dbReference type="AlphaFoldDB" id="A0A0J8GV79"/>
<evidence type="ECO:0008006" key="3">
    <source>
        <dbReference type="Google" id="ProtNLM"/>
    </source>
</evidence>
<evidence type="ECO:0000313" key="1">
    <source>
        <dbReference type="EMBL" id="KMT66642.1"/>
    </source>
</evidence>
<protein>
    <recommendedName>
        <fullName evidence="3">YdhG-like domain-containing protein</fullName>
    </recommendedName>
</protein>
<proteinExistence type="predicted"/>
<name>A0A0J8GV79_9ALTE</name>
<accession>A0A0J8GV79</accession>
<dbReference type="EMBL" id="LAZL01000002">
    <property type="protein sequence ID" value="KMT66642.1"/>
    <property type="molecule type" value="Genomic_DNA"/>
</dbReference>
<sequence length="105" mass="11928">MQFEKDLTSPYKDLFIYVRDYLLSFDGVTEIKKDKITTYSFSGSALCHLRTMPHGVDIGFLKGAFIEDSLGQLHGKTKRMRVLSIETIEADSIDFYIKAALKLNA</sequence>
<reference evidence="1 2" key="1">
    <citation type="submission" date="2015-04" db="EMBL/GenBank/DDBJ databases">
        <title>Draft Genome Sequence of the Novel Agar-Digesting Marine Bacterium Q1.</title>
        <authorList>
            <person name="Li Y."/>
            <person name="Li D."/>
            <person name="Chen G."/>
            <person name="Du Z."/>
        </authorList>
    </citation>
    <scope>NUCLEOTIDE SEQUENCE [LARGE SCALE GENOMIC DNA]</scope>
    <source>
        <strain evidence="1 2">Q1</strain>
    </source>
</reference>
<organism evidence="1 2">
    <name type="scientific">Catenovulum maritimum</name>
    <dbReference type="NCBI Taxonomy" id="1513271"/>
    <lineage>
        <taxon>Bacteria</taxon>
        <taxon>Pseudomonadati</taxon>
        <taxon>Pseudomonadota</taxon>
        <taxon>Gammaproteobacteria</taxon>
        <taxon>Alteromonadales</taxon>
        <taxon>Alteromonadaceae</taxon>
        <taxon>Catenovulum</taxon>
    </lineage>
</organism>
<comment type="caution">
    <text evidence="1">The sequence shown here is derived from an EMBL/GenBank/DDBJ whole genome shotgun (WGS) entry which is preliminary data.</text>
</comment>
<gene>
    <name evidence="1" type="ORF">XM47_00440</name>
</gene>
<keyword evidence="2" id="KW-1185">Reference proteome</keyword>
<dbReference type="Proteomes" id="UP000037600">
    <property type="component" value="Unassembled WGS sequence"/>
</dbReference>
<dbReference type="OrthoDB" id="7064077at2"/>
<evidence type="ECO:0000313" key="2">
    <source>
        <dbReference type="Proteomes" id="UP000037600"/>
    </source>
</evidence>
<dbReference type="RefSeq" id="WP_048688086.1">
    <property type="nucleotide sequence ID" value="NZ_KQ130482.1"/>
</dbReference>